<keyword evidence="3 9" id="KW-0662">Pyridine nucleotide biosynthesis</keyword>
<keyword evidence="7 9" id="KW-0503">Monooxygenase</keyword>
<name>A0ABS8UCG4_9GAMM</name>
<dbReference type="InterPro" id="IPR002938">
    <property type="entry name" value="FAD-bd"/>
</dbReference>
<dbReference type="EMBL" id="JAJQKU010000002">
    <property type="protein sequence ID" value="MCD9096924.1"/>
    <property type="molecule type" value="Genomic_DNA"/>
</dbReference>
<dbReference type="Gene3D" id="3.50.50.60">
    <property type="entry name" value="FAD/NAD(P)-binding domain"/>
    <property type="match status" value="1"/>
</dbReference>
<evidence type="ECO:0000256" key="5">
    <source>
        <dbReference type="ARBA" id="ARBA00022857"/>
    </source>
</evidence>
<evidence type="ECO:0000256" key="8">
    <source>
        <dbReference type="ARBA" id="ARBA00047818"/>
    </source>
</evidence>
<dbReference type="Pfam" id="PF01494">
    <property type="entry name" value="FAD_binding_3"/>
    <property type="match status" value="2"/>
</dbReference>
<dbReference type="RefSeq" id="WP_232135843.1">
    <property type="nucleotide sequence ID" value="NZ_CP089507.1"/>
</dbReference>
<dbReference type="PRINTS" id="PR00420">
    <property type="entry name" value="RNGMNOXGNASE"/>
</dbReference>
<keyword evidence="10" id="KW-0472">Membrane</keyword>
<reference evidence="12" key="2">
    <citation type="journal article" date="2022" name="Syst. Appl. Microbiol.">
        <title>Physiological and genomic characterisation of Luteimonas fraxinea sp. nov., a bacterial species associated with trees tolerant to ash dieback.</title>
        <authorList>
            <person name="Ulrich K."/>
            <person name="Becker R."/>
            <person name="Behrendt U."/>
            <person name="Kube M."/>
            <person name="Schneck V."/>
            <person name="Ulrich A."/>
        </authorList>
    </citation>
    <scope>NUCLEOTIDE SEQUENCE</scope>
    <source>
        <strain evidence="12">A1P009</strain>
    </source>
</reference>
<evidence type="ECO:0000256" key="10">
    <source>
        <dbReference type="SAM" id="Phobius"/>
    </source>
</evidence>
<keyword evidence="4 9" id="KW-0274">FAD</keyword>
<dbReference type="InterPro" id="IPR027545">
    <property type="entry name" value="Kynurenine_monooxygenase"/>
</dbReference>
<keyword evidence="5 9" id="KW-0521">NADP</keyword>
<dbReference type="InterPro" id="IPR036188">
    <property type="entry name" value="FAD/NAD-bd_sf"/>
</dbReference>
<feature type="domain" description="FAD-binding" evidence="11">
    <location>
        <begin position="9"/>
        <end position="174"/>
    </location>
</feature>
<keyword evidence="2 9" id="KW-0285">Flavoprotein</keyword>
<accession>A0ABS8UCG4</accession>
<keyword evidence="10" id="KW-0812">Transmembrane</keyword>
<keyword evidence="10" id="KW-1133">Transmembrane helix</keyword>
<organism evidence="12 13">
    <name type="scientific">Luteimonas fraxinea</name>
    <dbReference type="NCBI Taxonomy" id="2901869"/>
    <lineage>
        <taxon>Bacteria</taxon>
        <taxon>Pseudomonadati</taxon>
        <taxon>Pseudomonadota</taxon>
        <taxon>Gammaproteobacteria</taxon>
        <taxon>Lysobacterales</taxon>
        <taxon>Lysobacteraceae</taxon>
        <taxon>Luteimonas</taxon>
    </lineage>
</organism>
<dbReference type="HAMAP" id="MF_01971">
    <property type="entry name" value="Kynurenine_monooxygenase"/>
    <property type="match status" value="1"/>
</dbReference>
<dbReference type="GO" id="GO:0004497">
    <property type="term" value="F:monooxygenase activity"/>
    <property type="evidence" value="ECO:0007669"/>
    <property type="project" value="UniProtKB-KW"/>
</dbReference>
<evidence type="ECO:0000256" key="9">
    <source>
        <dbReference type="HAMAP-Rule" id="MF_01971"/>
    </source>
</evidence>
<comment type="cofactor">
    <cofactor evidence="1 9">
        <name>FAD</name>
        <dbReference type="ChEBI" id="CHEBI:57692"/>
    </cofactor>
</comment>
<dbReference type="SUPFAM" id="SSF51905">
    <property type="entry name" value="FAD/NAD(P)-binding domain"/>
    <property type="match status" value="1"/>
</dbReference>
<evidence type="ECO:0000313" key="13">
    <source>
        <dbReference type="Proteomes" id="UP001430360"/>
    </source>
</evidence>
<evidence type="ECO:0000313" key="12">
    <source>
        <dbReference type="EMBL" id="MCD9096924.1"/>
    </source>
</evidence>
<evidence type="ECO:0000259" key="11">
    <source>
        <dbReference type="Pfam" id="PF01494"/>
    </source>
</evidence>
<dbReference type="Proteomes" id="UP001430360">
    <property type="component" value="Unassembled WGS sequence"/>
</dbReference>
<keyword evidence="13" id="KW-1185">Reference proteome</keyword>
<dbReference type="PANTHER" id="PTHR46028">
    <property type="entry name" value="KYNURENINE 3-MONOOXYGENASE"/>
    <property type="match status" value="1"/>
</dbReference>
<evidence type="ECO:0000256" key="2">
    <source>
        <dbReference type="ARBA" id="ARBA00022630"/>
    </source>
</evidence>
<evidence type="ECO:0000256" key="7">
    <source>
        <dbReference type="ARBA" id="ARBA00023033"/>
    </source>
</evidence>
<proteinExistence type="inferred from homology"/>
<comment type="similarity">
    <text evidence="9">Belongs to the aromatic-ring hydroxylase family. KMO subfamily.</text>
</comment>
<feature type="domain" description="FAD-binding" evidence="11">
    <location>
        <begin position="289"/>
        <end position="338"/>
    </location>
</feature>
<evidence type="ECO:0000256" key="3">
    <source>
        <dbReference type="ARBA" id="ARBA00022642"/>
    </source>
</evidence>
<protein>
    <recommendedName>
        <fullName evidence="9">Kynurenine 3-monooxygenase</fullName>
        <ecNumber evidence="9">1.14.13.9</ecNumber>
    </recommendedName>
    <alternativeName>
        <fullName evidence="9">Kynurenine 3-hydroxylase</fullName>
    </alternativeName>
</protein>
<comment type="function">
    <text evidence="9">Catalyzes the hydroxylation of L-kynurenine (L-Kyn) to form 3-hydroxy-L-kynurenine (L-3OHKyn). Required for synthesis of quinolinic acid.</text>
</comment>
<dbReference type="PANTHER" id="PTHR46028:SF2">
    <property type="entry name" value="KYNURENINE 3-MONOOXYGENASE"/>
    <property type="match status" value="1"/>
</dbReference>
<dbReference type="EC" id="1.14.13.9" evidence="9"/>
<evidence type="ECO:0000256" key="6">
    <source>
        <dbReference type="ARBA" id="ARBA00023002"/>
    </source>
</evidence>
<comment type="catalytic activity">
    <reaction evidence="8 9">
        <text>L-kynurenine + NADPH + O2 + H(+) = 3-hydroxy-L-kynurenine + NADP(+) + H2O</text>
        <dbReference type="Rhea" id="RHEA:20545"/>
        <dbReference type="ChEBI" id="CHEBI:15377"/>
        <dbReference type="ChEBI" id="CHEBI:15378"/>
        <dbReference type="ChEBI" id="CHEBI:15379"/>
        <dbReference type="ChEBI" id="CHEBI:57783"/>
        <dbReference type="ChEBI" id="CHEBI:57959"/>
        <dbReference type="ChEBI" id="CHEBI:58125"/>
        <dbReference type="ChEBI" id="CHEBI:58349"/>
        <dbReference type="EC" id="1.14.13.9"/>
    </reaction>
</comment>
<gene>
    <name evidence="9" type="primary">kmo</name>
    <name evidence="12" type="ORF">LTT95_08195</name>
</gene>
<keyword evidence="6 9" id="KW-0560">Oxidoreductase</keyword>
<evidence type="ECO:0000256" key="1">
    <source>
        <dbReference type="ARBA" id="ARBA00001974"/>
    </source>
</evidence>
<comment type="caution">
    <text evidence="12">The sequence shown here is derived from an EMBL/GenBank/DDBJ whole genome shotgun (WGS) entry which is preliminary data.</text>
</comment>
<evidence type="ECO:0000256" key="4">
    <source>
        <dbReference type="ARBA" id="ARBA00022827"/>
    </source>
</evidence>
<sequence length="459" mass="50977">MTAPARHLTIIGAGLAGALLGILLRRRGWDVDLYEKRGDPRVQGYGGGRSINLALAERGRHALRAADADDAVMHHAIMMRGRMVHVGDTEPVLQRYGRDDDEVIWSVHRGDLNIVLLDLAEAAGARLHFDAGLDAVNFDSRRAVFRDPRHDSTREVQFEALIGADGAGSALRGAMHRVRDLGQRSDFLDHGYKELEIPPTADGGFRIEPNALHIWPRGHYMCIALPNDEKTFTVTLFLPHHAGEDGGPAFDQLDDVAAARAFFERDFPSALALIPEFDRDWSGNPVGQLATLYLDRWHLDGRAVLLGDAAHAMVPFHGQGMNCAFEDCVALARQLDAHDDLATAFAAFEIERKPDAAAIQRMALDNYLEMRNRVDDADYLLQRELELALQDRHPGRFVPHYAMVTFMRIPYSLAMTRTDLQRGILERATAGHASLATLDWDAIDAEVRELLTPLEDVPA</sequence>
<feature type="transmembrane region" description="Helical" evidence="10">
    <location>
        <begin position="6"/>
        <end position="24"/>
    </location>
</feature>
<reference evidence="12" key="1">
    <citation type="submission" date="2021-12" db="EMBL/GenBank/DDBJ databases">
        <authorList>
            <person name="Ulrich A."/>
        </authorList>
    </citation>
    <scope>NUCLEOTIDE SEQUENCE</scope>
    <source>
        <strain evidence="12">A1P009</strain>
    </source>
</reference>
<comment type="pathway">
    <text evidence="9">Cofactor biosynthesis; NAD(+) biosynthesis; quinolinate from L-kynurenine: step 1/3.</text>
</comment>